<dbReference type="EMBL" id="CALNXK010000296">
    <property type="protein sequence ID" value="CAH3181444.1"/>
    <property type="molecule type" value="Genomic_DNA"/>
</dbReference>
<evidence type="ECO:0000313" key="2">
    <source>
        <dbReference type="EMBL" id="CAH3181444.1"/>
    </source>
</evidence>
<evidence type="ECO:0000313" key="3">
    <source>
        <dbReference type="Proteomes" id="UP001159405"/>
    </source>
</evidence>
<organism evidence="2 3">
    <name type="scientific">Porites lobata</name>
    <dbReference type="NCBI Taxonomy" id="104759"/>
    <lineage>
        <taxon>Eukaryota</taxon>
        <taxon>Metazoa</taxon>
        <taxon>Cnidaria</taxon>
        <taxon>Anthozoa</taxon>
        <taxon>Hexacorallia</taxon>
        <taxon>Scleractinia</taxon>
        <taxon>Fungiina</taxon>
        <taxon>Poritidae</taxon>
        <taxon>Porites</taxon>
    </lineage>
</organism>
<sequence length="88" mass="9321">VTFGPVEARSTDDLSATIEDPKEDEAAGKPGETRSTDDLSATIEDPKEDGAAGKGKKRKNKKKKKKNKKKNKKIKITPVGDSGADPGA</sequence>
<proteinExistence type="predicted"/>
<reference evidence="2 3" key="1">
    <citation type="submission" date="2022-05" db="EMBL/GenBank/DDBJ databases">
        <authorList>
            <consortium name="Genoscope - CEA"/>
            <person name="William W."/>
        </authorList>
    </citation>
    <scope>NUCLEOTIDE SEQUENCE [LARGE SCALE GENOMIC DNA]</scope>
</reference>
<comment type="caution">
    <text evidence="2">The sequence shown here is derived from an EMBL/GenBank/DDBJ whole genome shotgun (WGS) entry which is preliminary data.</text>
</comment>
<gene>
    <name evidence="2" type="ORF">PLOB_00024658</name>
</gene>
<protein>
    <submittedName>
        <fullName evidence="2">Uncharacterized protein</fullName>
    </submittedName>
</protein>
<dbReference type="Proteomes" id="UP001159405">
    <property type="component" value="Unassembled WGS sequence"/>
</dbReference>
<name>A0ABN8RR18_9CNID</name>
<feature type="compositionally biased region" description="Basic and acidic residues" evidence="1">
    <location>
        <begin position="24"/>
        <end position="37"/>
    </location>
</feature>
<feature type="region of interest" description="Disordered" evidence="1">
    <location>
        <begin position="1"/>
        <end position="88"/>
    </location>
</feature>
<feature type="non-terminal residue" evidence="2">
    <location>
        <position position="1"/>
    </location>
</feature>
<accession>A0ABN8RR18</accession>
<evidence type="ECO:0000256" key="1">
    <source>
        <dbReference type="SAM" id="MobiDB-lite"/>
    </source>
</evidence>
<feature type="compositionally biased region" description="Basic residues" evidence="1">
    <location>
        <begin position="54"/>
        <end position="75"/>
    </location>
</feature>
<keyword evidence="3" id="KW-1185">Reference proteome</keyword>